<evidence type="ECO:0000313" key="2">
    <source>
        <dbReference type="Proteomes" id="UP001180845"/>
    </source>
</evidence>
<sequence length="30" mass="3213">MAPFQVADSFASKAVQGHILAALRETLLRA</sequence>
<dbReference type="EMBL" id="JAVDXW010000001">
    <property type="protein sequence ID" value="MDR7303649.1"/>
    <property type="molecule type" value="Genomic_DNA"/>
</dbReference>
<reference evidence="1" key="1">
    <citation type="submission" date="2023-07" db="EMBL/GenBank/DDBJ databases">
        <title>Sequencing the genomes of 1000 actinobacteria strains.</title>
        <authorList>
            <person name="Klenk H.-P."/>
        </authorList>
    </citation>
    <scope>NUCLEOTIDE SEQUENCE</scope>
    <source>
        <strain evidence="1">DSM 45977</strain>
    </source>
</reference>
<evidence type="ECO:0000313" key="1">
    <source>
        <dbReference type="EMBL" id="MDR7303649.1"/>
    </source>
</evidence>
<comment type="caution">
    <text evidence="1">The sequence shown here is derived from an EMBL/GenBank/DDBJ whole genome shotgun (WGS) entry which is preliminary data.</text>
</comment>
<name>A0AAE3ZHE1_9ACTN</name>
<keyword evidence="2" id="KW-1185">Reference proteome</keyword>
<gene>
    <name evidence="1" type="ORF">JOF55_003830</name>
</gene>
<dbReference type="Proteomes" id="UP001180845">
    <property type="component" value="Unassembled WGS sequence"/>
</dbReference>
<organism evidence="1 2">
    <name type="scientific">Haloactinomyces albus</name>
    <dbReference type="NCBI Taxonomy" id="1352928"/>
    <lineage>
        <taxon>Bacteria</taxon>
        <taxon>Bacillati</taxon>
        <taxon>Actinomycetota</taxon>
        <taxon>Actinomycetes</taxon>
        <taxon>Actinopolysporales</taxon>
        <taxon>Actinopolysporaceae</taxon>
        <taxon>Haloactinomyces</taxon>
    </lineage>
</organism>
<accession>A0AAE3ZHE1</accession>
<proteinExistence type="predicted"/>
<protein>
    <submittedName>
        <fullName evidence="1">Uncharacterized protein</fullName>
    </submittedName>
</protein>
<dbReference type="AlphaFoldDB" id="A0AAE3ZHE1"/>